<keyword evidence="1" id="KW-0732">Signal</keyword>
<comment type="caution">
    <text evidence="2">The sequence shown here is derived from an EMBL/GenBank/DDBJ whole genome shotgun (WGS) entry which is preliminary data.</text>
</comment>
<evidence type="ECO:0008006" key="4">
    <source>
        <dbReference type="Google" id="ProtNLM"/>
    </source>
</evidence>
<organism evidence="2 3">
    <name type="scientific">Lentilactobacillus rapi</name>
    <dbReference type="NCBI Taxonomy" id="481723"/>
    <lineage>
        <taxon>Bacteria</taxon>
        <taxon>Bacillati</taxon>
        <taxon>Bacillota</taxon>
        <taxon>Bacilli</taxon>
        <taxon>Lactobacillales</taxon>
        <taxon>Lactobacillaceae</taxon>
        <taxon>Lentilactobacillus</taxon>
    </lineage>
</organism>
<dbReference type="AlphaFoldDB" id="A0A512PN23"/>
<gene>
    <name evidence="2" type="ORF">LRA02_14590</name>
</gene>
<sequence>MINKKIVSFIALGALAGVAMLNTQTASAKGVNKVVYNRSLGGAGNSRNVNLTARNAIYSKPGIFKSAKMVVSKSKVRSLKNSNKDNNNFRAYRIIKTNQGTYYYKVVSFDAQYRGWIYGGKSRTGFYGGVTPFTTVRSASTSSLTPDGNTNYRIPSSLVNSSSNTFFFQAPKYTQYKVGRKVGTNHKVITATAGYKDTAFTLVRSVQTTRGGNLWYQIASYDADINGAWIPGNLISSSDVVAGTNSSATGSSTTSTSSSTTSSSAVSSATLQVATAAGRTDYFNGNVLNASYSNNSDLQAAYTQGYNAAKVDAQKARADAIADVKDGMALNKSYSGDIGVQRAYASMFSNLTIARNQGIQDCTNGKLSNANYSLDADLQAAYQAGYDSVAATNNVYQLGISFTVDGTDQSGAFWDALNQTQKDALVAAAQNDKFPQTRTEITSADVQKVLEDANIITITFNGRTIKFANADPVTVTPSSTVTQVPVVAHYVTQ</sequence>
<feature type="signal peptide" evidence="1">
    <location>
        <begin position="1"/>
        <end position="28"/>
    </location>
</feature>
<dbReference type="STRING" id="1423795.FD12_GL001268"/>
<evidence type="ECO:0000256" key="1">
    <source>
        <dbReference type="SAM" id="SignalP"/>
    </source>
</evidence>
<evidence type="ECO:0000313" key="2">
    <source>
        <dbReference type="EMBL" id="GEP72591.1"/>
    </source>
</evidence>
<dbReference type="EMBL" id="BKAM01000024">
    <property type="protein sequence ID" value="GEP72591.1"/>
    <property type="molecule type" value="Genomic_DNA"/>
</dbReference>
<evidence type="ECO:0000313" key="3">
    <source>
        <dbReference type="Proteomes" id="UP000321569"/>
    </source>
</evidence>
<reference evidence="2 3" key="1">
    <citation type="submission" date="2019-07" db="EMBL/GenBank/DDBJ databases">
        <title>Whole genome shotgun sequence of Lactobacillus rapi NBRC 109618.</title>
        <authorList>
            <person name="Hosoyama A."/>
            <person name="Uohara A."/>
            <person name="Ohji S."/>
            <person name="Ichikawa N."/>
        </authorList>
    </citation>
    <scope>NUCLEOTIDE SEQUENCE [LARGE SCALE GENOMIC DNA]</scope>
    <source>
        <strain evidence="2 3">NBRC 109618</strain>
    </source>
</reference>
<accession>A0A512PN23</accession>
<protein>
    <recommendedName>
        <fullName evidence="4">S-layer protein</fullName>
    </recommendedName>
</protein>
<name>A0A512PN23_9LACO</name>
<dbReference type="Proteomes" id="UP000321569">
    <property type="component" value="Unassembled WGS sequence"/>
</dbReference>
<proteinExistence type="predicted"/>
<dbReference type="OrthoDB" id="2328452at2"/>
<feature type="chain" id="PRO_5021854014" description="S-layer protein" evidence="1">
    <location>
        <begin position="29"/>
        <end position="493"/>
    </location>
</feature>